<comment type="function">
    <text evidence="8">Low-potential electron donor to a number of redox enzymes.</text>
</comment>
<dbReference type="PANTHER" id="PTHR42809">
    <property type="entry name" value="FLAVODOXIN 2"/>
    <property type="match status" value="1"/>
</dbReference>
<dbReference type="OrthoDB" id="9790745at2"/>
<evidence type="ECO:0000313" key="11">
    <source>
        <dbReference type="EMBL" id="RAM02785.1"/>
    </source>
</evidence>
<keyword evidence="5 8" id="KW-0285">Flavoprotein</keyword>
<accession>A0A328FIN9</accession>
<keyword evidence="7 8" id="KW-0249">Electron transport</keyword>
<dbReference type="InterPro" id="IPR001094">
    <property type="entry name" value="Flavdoxin-like"/>
</dbReference>
<proteinExistence type="inferred from homology"/>
<keyword evidence="13" id="KW-1185">Reference proteome</keyword>
<evidence type="ECO:0000256" key="1">
    <source>
        <dbReference type="ARBA" id="ARBA00001917"/>
    </source>
</evidence>
<sequence length="147" mass="16013">MSNALIVYGSTTGNTESVADTISTDLSNANYTIKKINVSDVGVDILNEAFDLYLLGSSTWGEDEIEFQEDFAPFYENMNGDLNLSGKKFAVFGCGDSSYEHFCGAVDALEERLAKLGATLVCESLRIDGEPEESEINEWTQDVINAA</sequence>
<dbReference type="InterPro" id="IPR008254">
    <property type="entry name" value="Flavodoxin/NO_synth"/>
</dbReference>
<dbReference type="GO" id="GO:0009055">
    <property type="term" value="F:electron transfer activity"/>
    <property type="evidence" value="ECO:0007669"/>
    <property type="project" value="UniProtKB-UniRule"/>
</dbReference>
<evidence type="ECO:0000259" key="9">
    <source>
        <dbReference type="PROSITE" id="PS50902"/>
    </source>
</evidence>
<dbReference type="EMBL" id="CP036313">
    <property type="protein sequence ID" value="QBH14968.1"/>
    <property type="molecule type" value="Genomic_DNA"/>
</dbReference>
<evidence type="ECO:0000313" key="13">
    <source>
        <dbReference type="Proteomes" id="UP000293902"/>
    </source>
</evidence>
<reference evidence="10 13" key="2">
    <citation type="submission" date="2019-02" db="EMBL/GenBank/DDBJ databases">
        <title>Complete genome sequence of Desulfobacter hydrogenophilus AcRS1.</title>
        <authorList>
            <person name="Marietou A."/>
            <person name="Lund M.B."/>
            <person name="Marshall I.P.G."/>
            <person name="Schreiber L."/>
            <person name="Jorgensen B."/>
        </authorList>
    </citation>
    <scope>NUCLEOTIDE SEQUENCE [LARGE SCALE GENOMIC DNA]</scope>
    <source>
        <strain evidence="10 13">AcRS1</strain>
    </source>
</reference>
<dbReference type="EMBL" id="QLNI01000011">
    <property type="protein sequence ID" value="RAM02785.1"/>
    <property type="molecule type" value="Genomic_DNA"/>
</dbReference>
<feature type="domain" description="Flavodoxin-like" evidence="9">
    <location>
        <begin position="4"/>
        <end position="144"/>
    </location>
</feature>
<dbReference type="InterPro" id="IPR001226">
    <property type="entry name" value="Flavodoxin_CS"/>
</dbReference>
<evidence type="ECO:0000256" key="3">
    <source>
        <dbReference type="ARBA" id="ARBA00017869"/>
    </source>
</evidence>
<evidence type="ECO:0000256" key="7">
    <source>
        <dbReference type="ARBA" id="ARBA00022982"/>
    </source>
</evidence>
<dbReference type="GO" id="GO:0010181">
    <property type="term" value="F:FMN binding"/>
    <property type="evidence" value="ECO:0007669"/>
    <property type="project" value="UniProtKB-UniRule"/>
</dbReference>
<dbReference type="SUPFAM" id="SSF52218">
    <property type="entry name" value="Flavoproteins"/>
    <property type="match status" value="1"/>
</dbReference>
<dbReference type="PANTHER" id="PTHR42809:SF1">
    <property type="entry name" value="FLAVODOXIN 1"/>
    <property type="match status" value="1"/>
</dbReference>
<dbReference type="PROSITE" id="PS50902">
    <property type="entry name" value="FLAVODOXIN_LIKE"/>
    <property type="match status" value="1"/>
</dbReference>
<comment type="similarity">
    <text evidence="2 8">Belongs to the flavodoxin family.</text>
</comment>
<evidence type="ECO:0000313" key="12">
    <source>
        <dbReference type="Proteomes" id="UP000248798"/>
    </source>
</evidence>
<dbReference type="AlphaFoldDB" id="A0A328FIN9"/>
<protein>
    <recommendedName>
        <fullName evidence="3 8">Flavodoxin</fullName>
    </recommendedName>
</protein>
<dbReference type="PROSITE" id="PS00201">
    <property type="entry name" value="FLAVODOXIN"/>
    <property type="match status" value="1"/>
</dbReference>
<dbReference type="Gene3D" id="3.40.50.360">
    <property type="match status" value="1"/>
</dbReference>
<name>A0A328FIN9_9BACT</name>
<evidence type="ECO:0000256" key="6">
    <source>
        <dbReference type="ARBA" id="ARBA00022643"/>
    </source>
</evidence>
<comment type="cofactor">
    <cofactor evidence="1 8">
        <name>FMN</name>
        <dbReference type="ChEBI" id="CHEBI:58210"/>
    </cofactor>
</comment>
<gene>
    <name evidence="11" type="ORF">DO021_07035</name>
    <name evidence="10" type="ORF">EYB58_19825</name>
</gene>
<dbReference type="Pfam" id="PF00258">
    <property type="entry name" value="Flavodoxin_1"/>
    <property type="match status" value="1"/>
</dbReference>
<evidence type="ECO:0000256" key="5">
    <source>
        <dbReference type="ARBA" id="ARBA00022630"/>
    </source>
</evidence>
<dbReference type="Proteomes" id="UP000293902">
    <property type="component" value="Chromosome"/>
</dbReference>
<dbReference type="NCBIfam" id="TIGR01753">
    <property type="entry name" value="flav_short"/>
    <property type="match status" value="1"/>
</dbReference>
<evidence type="ECO:0000256" key="2">
    <source>
        <dbReference type="ARBA" id="ARBA00005267"/>
    </source>
</evidence>
<evidence type="ECO:0000313" key="10">
    <source>
        <dbReference type="EMBL" id="QBH14968.1"/>
    </source>
</evidence>
<keyword evidence="4 8" id="KW-0813">Transport</keyword>
<reference evidence="11 12" key="1">
    <citation type="submission" date="2018-06" db="EMBL/GenBank/DDBJ databases">
        <title>Complete Genome Sequence of Desulfobacter hydrogenophilus (DSM3380).</title>
        <authorList>
            <person name="Marietou A."/>
            <person name="Schreiber L."/>
            <person name="Marshall I."/>
            <person name="Jorgensen B."/>
        </authorList>
    </citation>
    <scope>NUCLEOTIDE SEQUENCE [LARGE SCALE GENOMIC DNA]</scope>
    <source>
        <strain evidence="11 12">DSM 3380</strain>
    </source>
</reference>
<evidence type="ECO:0000256" key="8">
    <source>
        <dbReference type="RuleBase" id="RU367037"/>
    </source>
</evidence>
<dbReference type="Proteomes" id="UP000248798">
    <property type="component" value="Unassembled WGS sequence"/>
</dbReference>
<dbReference type="InterPro" id="IPR010087">
    <property type="entry name" value="Flav_short"/>
</dbReference>
<keyword evidence="6 8" id="KW-0288">FMN</keyword>
<dbReference type="PRINTS" id="PR00369">
    <property type="entry name" value="FLAVODOXIN"/>
</dbReference>
<dbReference type="RefSeq" id="WP_111955102.1">
    <property type="nucleotide sequence ID" value="NZ_CP036313.1"/>
</dbReference>
<organism evidence="11 12">
    <name type="scientific">Desulfobacter hydrogenophilus</name>
    <dbReference type="NCBI Taxonomy" id="2291"/>
    <lineage>
        <taxon>Bacteria</taxon>
        <taxon>Pseudomonadati</taxon>
        <taxon>Thermodesulfobacteriota</taxon>
        <taxon>Desulfobacteria</taxon>
        <taxon>Desulfobacterales</taxon>
        <taxon>Desulfobacteraceae</taxon>
        <taxon>Desulfobacter</taxon>
    </lineage>
</organism>
<evidence type="ECO:0000256" key="4">
    <source>
        <dbReference type="ARBA" id="ARBA00022448"/>
    </source>
</evidence>
<dbReference type="InterPro" id="IPR050619">
    <property type="entry name" value="Flavodoxin"/>
</dbReference>
<dbReference type="InterPro" id="IPR029039">
    <property type="entry name" value="Flavoprotein-like_sf"/>
</dbReference>